<dbReference type="eggNOG" id="COG1985">
    <property type="taxonomic scope" value="Bacteria"/>
</dbReference>
<gene>
    <name evidence="5" type="ORF">BN381_80335</name>
</gene>
<dbReference type="RefSeq" id="WP_012230875.1">
    <property type="nucleotide sequence ID" value="NZ_HG422565.1"/>
</dbReference>
<evidence type="ECO:0000256" key="1">
    <source>
        <dbReference type="ARBA" id="ARBA00005104"/>
    </source>
</evidence>
<dbReference type="InterPro" id="IPR002734">
    <property type="entry name" value="RibDG_C"/>
</dbReference>
<dbReference type="Gene3D" id="3.40.430.10">
    <property type="entry name" value="Dihydrofolate Reductase, subunit A"/>
    <property type="match status" value="1"/>
</dbReference>
<keyword evidence="2" id="KW-0521">NADP</keyword>
<evidence type="ECO:0000256" key="3">
    <source>
        <dbReference type="ARBA" id="ARBA00023002"/>
    </source>
</evidence>
<evidence type="ECO:0000256" key="2">
    <source>
        <dbReference type="ARBA" id="ARBA00022857"/>
    </source>
</evidence>
<sequence length="250" mass="26968">MPPLECINPETSPLAMWHKLRVEGRHGSRPRPWTLANMVSSLDGKAALNGRSGKLGGPLDRVMFQAIRALADVVLVGAQTVRTERYGPIQLSQDLQSARSDAGMAPNPLLAVLSRTLSLPNDRGLLDAPEGLVLMTGADAPPDRIRQAEDAGIRVEQLGESDSTVAAALDRLSETGANVVLTEGGPSVLADIIEADRLDELCLTLAPRLLGDGLNLIERSGLEGRRWQLQHCWAADDDLYLSYRRPAAQD</sequence>
<dbReference type="PANTHER" id="PTHR38011">
    <property type="entry name" value="DIHYDROFOLATE REDUCTASE FAMILY PROTEIN (AFU_ORTHOLOGUE AFUA_8G06820)"/>
    <property type="match status" value="1"/>
</dbReference>
<dbReference type="InterPro" id="IPR050765">
    <property type="entry name" value="Riboflavin_Biosynth_HTPR"/>
</dbReference>
<dbReference type="EMBL" id="CANL01000078">
    <property type="protein sequence ID" value="CCM65805.1"/>
    <property type="molecule type" value="Genomic_DNA"/>
</dbReference>
<evidence type="ECO:0000313" key="6">
    <source>
        <dbReference type="Proteomes" id="UP000018291"/>
    </source>
</evidence>
<dbReference type="STRING" id="1229780.BN381_80335"/>
<dbReference type="InterPro" id="IPR024072">
    <property type="entry name" value="DHFR-like_dom_sf"/>
</dbReference>
<dbReference type="OrthoDB" id="5243299at2"/>
<organism evidence="5 6">
    <name type="scientific">Candidatus Neomicrothrix parvicella RN1</name>
    <dbReference type="NCBI Taxonomy" id="1229780"/>
    <lineage>
        <taxon>Bacteria</taxon>
        <taxon>Bacillati</taxon>
        <taxon>Actinomycetota</taxon>
        <taxon>Acidimicrobiia</taxon>
        <taxon>Acidimicrobiales</taxon>
        <taxon>Microthrixaceae</taxon>
        <taxon>Candidatus Neomicrothrix</taxon>
    </lineage>
</organism>
<comment type="pathway">
    <text evidence="1">Cofactor biosynthesis; riboflavin biosynthesis.</text>
</comment>
<keyword evidence="6" id="KW-1185">Reference proteome</keyword>
<keyword evidence="3 5" id="KW-0560">Oxidoreductase</keyword>
<protein>
    <submittedName>
        <fullName evidence="5">Putative 5-amino-6-(5-phosphoribosylamino)uracil reductase</fullName>
        <ecNumber evidence="5">1.1.1.193</ecNumber>
    </submittedName>
</protein>
<evidence type="ECO:0000259" key="4">
    <source>
        <dbReference type="Pfam" id="PF01872"/>
    </source>
</evidence>
<evidence type="ECO:0000313" key="5">
    <source>
        <dbReference type="EMBL" id="CCM65805.1"/>
    </source>
</evidence>
<dbReference type="GO" id="GO:0008703">
    <property type="term" value="F:5-amino-6-(5-phosphoribosylamino)uracil reductase activity"/>
    <property type="evidence" value="ECO:0007669"/>
    <property type="project" value="UniProtKB-EC"/>
</dbReference>
<accession>R4Z564</accession>
<dbReference type="SUPFAM" id="SSF53597">
    <property type="entry name" value="Dihydrofolate reductase-like"/>
    <property type="match status" value="1"/>
</dbReference>
<dbReference type="Pfam" id="PF01872">
    <property type="entry name" value="RibD_C"/>
    <property type="match status" value="1"/>
</dbReference>
<reference evidence="5 6" key="1">
    <citation type="journal article" date="2013" name="ISME J.">
        <title>Metabolic model for the filamentous 'Candidatus Microthrix parvicella' based on genomic and metagenomic analyses.</title>
        <authorList>
            <person name="Jon McIlroy S."/>
            <person name="Kristiansen R."/>
            <person name="Albertsen M."/>
            <person name="Michael Karst S."/>
            <person name="Rossetti S."/>
            <person name="Lund Nielsen J."/>
            <person name="Tandoi V."/>
            <person name="James Seviour R."/>
            <person name="Nielsen P.H."/>
        </authorList>
    </citation>
    <scope>NUCLEOTIDE SEQUENCE [LARGE SCALE GENOMIC DNA]</scope>
    <source>
        <strain evidence="5 6">RN1</strain>
    </source>
</reference>
<dbReference type="AlphaFoldDB" id="R4Z564"/>
<name>R4Z564_9ACTN</name>
<comment type="caution">
    <text evidence="5">The sequence shown here is derived from an EMBL/GenBank/DDBJ whole genome shotgun (WGS) entry which is preliminary data.</text>
</comment>
<dbReference type="HOGENOM" id="CLU_036590_7_1_11"/>
<dbReference type="Proteomes" id="UP000018291">
    <property type="component" value="Unassembled WGS sequence"/>
</dbReference>
<dbReference type="EC" id="1.1.1.193" evidence="5"/>
<dbReference type="PANTHER" id="PTHR38011:SF7">
    <property type="entry name" value="2,5-DIAMINO-6-RIBOSYLAMINO-4(3H)-PYRIMIDINONE 5'-PHOSPHATE REDUCTASE"/>
    <property type="match status" value="1"/>
</dbReference>
<feature type="domain" description="Bacterial bifunctional deaminase-reductase C-terminal" evidence="4">
    <location>
        <begin position="32"/>
        <end position="239"/>
    </location>
</feature>
<dbReference type="GO" id="GO:0009231">
    <property type="term" value="P:riboflavin biosynthetic process"/>
    <property type="evidence" value="ECO:0007669"/>
    <property type="project" value="InterPro"/>
</dbReference>
<proteinExistence type="predicted"/>